<protein>
    <submittedName>
        <fullName evidence="1">Uncharacterized protein</fullName>
    </submittedName>
</protein>
<organism evidence="1 2">
    <name type="scientific">Dreissena polymorpha</name>
    <name type="common">Zebra mussel</name>
    <name type="synonym">Mytilus polymorpha</name>
    <dbReference type="NCBI Taxonomy" id="45954"/>
    <lineage>
        <taxon>Eukaryota</taxon>
        <taxon>Metazoa</taxon>
        <taxon>Spiralia</taxon>
        <taxon>Lophotrochozoa</taxon>
        <taxon>Mollusca</taxon>
        <taxon>Bivalvia</taxon>
        <taxon>Autobranchia</taxon>
        <taxon>Heteroconchia</taxon>
        <taxon>Euheterodonta</taxon>
        <taxon>Imparidentia</taxon>
        <taxon>Neoheterodontei</taxon>
        <taxon>Myida</taxon>
        <taxon>Dreissenoidea</taxon>
        <taxon>Dreissenidae</taxon>
        <taxon>Dreissena</taxon>
    </lineage>
</organism>
<keyword evidence="2" id="KW-1185">Reference proteome</keyword>
<dbReference type="AlphaFoldDB" id="A0A9D4CKY8"/>
<comment type="caution">
    <text evidence="1">The sequence shown here is derived from an EMBL/GenBank/DDBJ whole genome shotgun (WGS) entry which is preliminary data.</text>
</comment>
<accession>A0A9D4CKY8</accession>
<reference evidence="1" key="1">
    <citation type="journal article" date="2019" name="bioRxiv">
        <title>The Genome of the Zebra Mussel, Dreissena polymorpha: A Resource for Invasive Species Research.</title>
        <authorList>
            <person name="McCartney M.A."/>
            <person name="Auch B."/>
            <person name="Kono T."/>
            <person name="Mallez S."/>
            <person name="Zhang Y."/>
            <person name="Obille A."/>
            <person name="Becker A."/>
            <person name="Abrahante J.E."/>
            <person name="Garbe J."/>
            <person name="Badalamenti J.P."/>
            <person name="Herman A."/>
            <person name="Mangelson H."/>
            <person name="Liachko I."/>
            <person name="Sullivan S."/>
            <person name="Sone E.D."/>
            <person name="Koren S."/>
            <person name="Silverstein K.A.T."/>
            <person name="Beckman K.B."/>
            <person name="Gohl D.M."/>
        </authorList>
    </citation>
    <scope>NUCLEOTIDE SEQUENCE</scope>
    <source>
        <strain evidence="1">Duluth1</strain>
        <tissue evidence="1">Whole animal</tissue>
    </source>
</reference>
<reference evidence="1" key="2">
    <citation type="submission" date="2020-11" db="EMBL/GenBank/DDBJ databases">
        <authorList>
            <person name="McCartney M.A."/>
            <person name="Auch B."/>
            <person name="Kono T."/>
            <person name="Mallez S."/>
            <person name="Becker A."/>
            <person name="Gohl D.M."/>
            <person name="Silverstein K.A.T."/>
            <person name="Koren S."/>
            <person name="Bechman K.B."/>
            <person name="Herman A."/>
            <person name="Abrahante J.E."/>
            <person name="Garbe J."/>
        </authorList>
    </citation>
    <scope>NUCLEOTIDE SEQUENCE</scope>
    <source>
        <strain evidence="1">Duluth1</strain>
        <tissue evidence="1">Whole animal</tissue>
    </source>
</reference>
<proteinExistence type="predicted"/>
<gene>
    <name evidence="1" type="ORF">DPMN_052042</name>
</gene>
<dbReference type="Proteomes" id="UP000828390">
    <property type="component" value="Unassembled WGS sequence"/>
</dbReference>
<sequence length="59" mass="6741">MALRGNFLVDTFIAEMTQEDPDIRKLLYQAEELYSTLLDGEKTLADATCSEILSNSRWL</sequence>
<evidence type="ECO:0000313" key="1">
    <source>
        <dbReference type="EMBL" id="KAH3726185.1"/>
    </source>
</evidence>
<name>A0A9D4CKY8_DREPO</name>
<dbReference type="EMBL" id="JAIWYP010000012">
    <property type="protein sequence ID" value="KAH3726185.1"/>
    <property type="molecule type" value="Genomic_DNA"/>
</dbReference>
<evidence type="ECO:0000313" key="2">
    <source>
        <dbReference type="Proteomes" id="UP000828390"/>
    </source>
</evidence>